<gene>
    <name evidence="2" type="ORF">RR46_00026</name>
</gene>
<protein>
    <submittedName>
        <fullName evidence="2">Uncharacterized protein</fullName>
    </submittedName>
</protein>
<dbReference type="AlphaFoldDB" id="A0A0N0PEY9"/>
<evidence type="ECO:0000256" key="1">
    <source>
        <dbReference type="SAM" id="MobiDB-lite"/>
    </source>
</evidence>
<comment type="caution">
    <text evidence="2">The sequence shown here is derived from an EMBL/GenBank/DDBJ whole genome shotgun (WGS) entry which is preliminary data.</text>
</comment>
<dbReference type="Proteomes" id="UP000053268">
    <property type="component" value="Unassembled WGS sequence"/>
</dbReference>
<name>A0A0N0PEY9_PAPXU</name>
<evidence type="ECO:0000313" key="3">
    <source>
        <dbReference type="Proteomes" id="UP000053268"/>
    </source>
</evidence>
<organism evidence="2 3">
    <name type="scientific">Papilio xuthus</name>
    <name type="common">Asian swallowtail butterfly</name>
    <dbReference type="NCBI Taxonomy" id="66420"/>
    <lineage>
        <taxon>Eukaryota</taxon>
        <taxon>Metazoa</taxon>
        <taxon>Ecdysozoa</taxon>
        <taxon>Arthropoda</taxon>
        <taxon>Hexapoda</taxon>
        <taxon>Insecta</taxon>
        <taxon>Pterygota</taxon>
        <taxon>Neoptera</taxon>
        <taxon>Endopterygota</taxon>
        <taxon>Lepidoptera</taxon>
        <taxon>Glossata</taxon>
        <taxon>Ditrysia</taxon>
        <taxon>Papilionoidea</taxon>
        <taxon>Papilionidae</taxon>
        <taxon>Papilioninae</taxon>
        <taxon>Papilio</taxon>
    </lineage>
</organism>
<feature type="region of interest" description="Disordered" evidence="1">
    <location>
        <begin position="1"/>
        <end position="20"/>
    </location>
</feature>
<evidence type="ECO:0000313" key="2">
    <source>
        <dbReference type="EMBL" id="KPJ20611.1"/>
    </source>
</evidence>
<dbReference type="EMBL" id="LADI01005530">
    <property type="protein sequence ID" value="KPJ20611.1"/>
    <property type="molecule type" value="Genomic_DNA"/>
</dbReference>
<accession>A0A0N0PEY9</accession>
<sequence length="80" mass="9690">MHTPRHSHHYPKKNDEGNIKHKKHKVCVSFDTSPQCTDQQPLWYRRLLPLQPVLAPRKDKLMRFANYEENWLTPKKRSTR</sequence>
<proteinExistence type="predicted"/>
<reference evidence="2 3" key="1">
    <citation type="journal article" date="2015" name="Nat. Commun.">
        <title>Outbred genome sequencing and CRISPR/Cas9 gene editing in butterflies.</title>
        <authorList>
            <person name="Li X."/>
            <person name="Fan D."/>
            <person name="Zhang W."/>
            <person name="Liu G."/>
            <person name="Zhang L."/>
            <person name="Zhao L."/>
            <person name="Fang X."/>
            <person name="Chen L."/>
            <person name="Dong Y."/>
            <person name="Chen Y."/>
            <person name="Ding Y."/>
            <person name="Zhao R."/>
            <person name="Feng M."/>
            <person name="Zhu Y."/>
            <person name="Feng Y."/>
            <person name="Jiang X."/>
            <person name="Zhu D."/>
            <person name="Xiang H."/>
            <person name="Feng X."/>
            <person name="Li S."/>
            <person name="Wang J."/>
            <person name="Zhang G."/>
            <person name="Kronforst M.R."/>
            <person name="Wang W."/>
        </authorList>
    </citation>
    <scope>NUCLEOTIDE SEQUENCE [LARGE SCALE GENOMIC DNA]</scope>
    <source>
        <strain evidence="2">Ya'a_city_454_Px</strain>
        <tissue evidence="2">Whole body</tissue>
    </source>
</reference>
<feature type="compositionally biased region" description="Basic residues" evidence="1">
    <location>
        <begin position="1"/>
        <end position="11"/>
    </location>
</feature>
<keyword evidence="3" id="KW-1185">Reference proteome</keyword>